<reference evidence="2 3" key="1">
    <citation type="submission" date="2020-03" db="EMBL/GenBank/DDBJ databases">
        <title>WGS of actinomycetes isolated from Thailand.</title>
        <authorList>
            <person name="Thawai C."/>
        </authorList>
    </citation>
    <scope>NUCLEOTIDE SEQUENCE [LARGE SCALE GENOMIC DNA]</scope>
    <source>
        <strain evidence="2 3">HSS6-12</strain>
    </source>
</reference>
<accession>A0ABX0Z716</accession>
<gene>
    <name evidence="2" type="ORF">HCJ94_17035</name>
</gene>
<feature type="domain" description="Carboxymuconolactone decarboxylase-like" evidence="1">
    <location>
        <begin position="59"/>
        <end position="139"/>
    </location>
</feature>
<dbReference type="EMBL" id="JAATEO010000017">
    <property type="protein sequence ID" value="NJP33640.1"/>
    <property type="molecule type" value="Genomic_DNA"/>
</dbReference>
<dbReference type="InterPro" id="IPR029032">
    <property type="entry name" value="AhpD-like"/>
</dbReference>
<organism evidence="2 3">
    <name type="scientific">Micromonospora thermarum</name>
    <dbReference type="NCBI Taxonomy" id="2720024"/>
    <lineage>
        <taxon>Bacteria</taxon>
        <taxon>Bacillati</taxon>
        <taxon>Actinomycetota</taxon>
        <taxon>Actinomycetes</taxon>
        <taxon>Micromonosporales</taxon>
        <taxon>Micromonosporaceae</taxon>
        <taxon>Micromonospora</taxon>
    </lineage>
</organism>
<proteinExistence type="predicted"/>
<dbReference type="RefSeq" id="WP_168002006.1">
    <property type="nucleotide sequence ID" value="NZ_JAATEO010000017.1"/>
</dbReference>
<dbReference type="SUPFAM" id="SSF69118">
    <property type="entry name" value="AhpD-like"/>
    <property type="match status" value="1"/>
</dbReference>
<protein>
    <submittedName>
        <fullName evidence="2">Carboxymuconolactone decarboxylase family protein</fullName>
    </submittedName>
</protein>
<keyword evidence="3" id="KW-1185">Reference proteome</keyword>
<dbReference type="Gene3D" id="1.20.1290.10">
    <property type="entry name" value="AhpD-like"/>
    <property type="match status" value="1"/>
</dbReference>
<comment type="caution">
    <text evidence="2">The sequence shown here is derived from an EMBL/GenBank/DDBJ whole genome shotgun (WGS) entry which is preliminary data.</text>
</comment>
<name>A0ABX0Z716_9ACTN</name>
<evidence type="ECO:0000259" key="1">
    <source>
        <dbReference type="Pfam" id="PF02627"/>
    </source>
</evidence>
<dbReference type="Proteomes" id="UP000783871">
    <property type="component" value="Unassembled WGS sequence"/>
</dbReference>
<sequence length="360" mass="37686">MVNRFARAAVRRSLGRVRYVRPVAPASAPPAVRRVYDPLEREFGVLAPPVALHAPQPRALAAAWVILRETLLARGHYARAAREAVAAAVSLGNACPYCVDVHTSTLHGLVRGPDAAAVAADRVDAVADPAVRDLARWARGPATGHPPPFPAEQAPELVGVAVTFHYLNRMVNVFLDGSPLPAAVPGRLRGGARRLLGAMMGPAARREPLPGAALDLLPPAPLPPDLDWAAGRPTVAAAFARASAAVDELAEAAVPAAVRDLVGERIADWDGSPPGISRAWAADAVVGLPPAYRPTARLALLTAMASYQVDDAVVDDHRRRAPGDADLIAVTAWASLTAARRLGARMAGARRRPADRPGAG</sequence>
<dbReference type="InterPro" id="IPR003779">
    <property type="entry name" value="CMD-like"/>
</dbReference>
<evidence type="ECO:0000313" key="2">
    <source>
        <dbReference type="EMBL" id="NJP33640.1"/>
    </source>
</evidence>
<dbReference type="Pfam" id="PF02627">
    <property type="entry name" value="CMD"/>
    <property type="match status" value="1"/>
</dbReference>
<evidence type="ECO:0000313" key="3">
    <source>
        <dbReference type="Proteomes" id="UP000783871"/>
    </source>
</evidence>